<comment type="caution">
    <text evidence="4">The sequence shown here is derived from an EMBL/GenBank/DDBJ whole genome shotgun (WGS) entry which is preliminary data.</text>
</comment>
<proteinExistence type="inferred from homology"/>
<keyword evidence="3" id="KW-0472">Membrane</keyword>
<accession>A0A2R5GP75</accession>
<evidence type="ECO:0000256" key="1">
    <source>
        <dbReference type="ARBA" id="ARBA00007099"/>
    </source>
</evidence>
<evidence type="ECO:0000256" key="2">
    <source>
        <dbReference type="SAM" id="MobiDB-lite"/>
    </source>
</evidence>
<evidence type="ECO:0000313" key="4">
    <source>
        <dbReference type="EMBL" id="GBG31578.1"/>
    </source>
</evidence>
<dbReference type="Pfam" id="PF12640">
    <property type="entry name" value="UPF0489"/>
    <property type="match status" value="1"/>
</dbReference>
<dbReference type="PANTHER" id="PTHR13225">
    <property type="entry name" value="MISEXPRESSION SUPPRESSOR OF RAS 6"/>
    <property type="match status" value="1"/>
</dbReference>
<feature type="region of interest" description="Disordered" evidence="2">
    <location>
        <begin position="1"/>
        <end position="54"/>
    </location>
</feature>
<organism evidence="4 5">
    <name type="scientific">Hondaea fermentalgiana</name>
    <dbReference type="NCBI Taxonomy" id="2315210"/>
    <lineage>
        <taxon>Eukaryota</taxon>
        <taxon>Sar</taxon>
        <taxon>Stramenopiles</taxon>
        <taxon>Bigyra</taxon>
        <taxon>Labyrinthulomycetes</taxon>
        <taxon>Thraustochytrida</taxon>
        <taxon>Thraustochytriidae</taxon>
        <taxon>Hondaea</taxon>
    </lineage>
</organism>
<comment type="similarity">
    <text evidence="1">Belongs to the UPF0489 family.</text>
</comment>
<dbReference type="InterPro" id="IPR024131">
    <property type="entry name" value="UPF0489"/>
</dbReference>
<dbReference type="AlphaFoldDB" id="A0A2R5GP75"/>
<dbReference type="PANTHER" id="PTHR13225:SF3">
    <property type="entry name" value="UPF0489 PROTEIN C5ORF22"/>
    <property type="match status" value="1"/>
</dbReference>
<feature type="transmembrane region" description="Helical" evidence="3">
    <location>
        <begin position="70"/>
        <end position="87"/>
    </location>
</feature>
<keyword evidence="3" id="KW-1133">Transmembrane helix</keyword>
<dbReference type="InParanoid" id="A0A2R5GP75"/>
<evidence type="ECO:0000313" key="5">
    <source>
        <dbReference type="Proteomes" id="UP000241890"/>
    </source>
</evidence>
<name>A0A2R5GP75_9STRA</name>
<sequence>MNSSGAEKRTPASQGALRNRGAFGEVDEAGNTGAGRRTPRTTSKGPGSARGWRERAVKAWRRARESRPRAVAAALVLLVLSAVLLWRQGGSKTSKAMVRPEPARMPVFVVEQHGNVLDFWIEKLQGRRGVSIVHIDSHSDMMDVDDEVDGRGADRPWLTPEAAARMHRNILKDAGIGDFITRAIIAGIVDMVHWVRSDFTMGMYNGPNVGRYLAKAGIDRDEKLGCFAAVNPLPDVDPQGSIDKGKIFTSASKFGHGREPANGATENLATCEEDSLMPDYTIPLEIVVSTLDIPIDHPRRTGSPWILDIDFDFLATNDPCVELFEIHGFSLEWVQEHLQGAVFCPSEDEEAEMLSLRKLFLLLVEPNAPTNAAAVEENLAADSTCKVSQRAKLELLLRALKDFTPGERKAWKAIFSRDMLEWSADFMVSMFDEMPHLGPVGRPTKSAVRAQAARLEAWIQREVAVRGPPVCVTLSKSHKFDHYLPTSLANLIEYLVIGMVRRLFRGAQFTFHSDFDGAAYDHRGFRDGSSTSTPVTTLAVAPVDRSAEVLPRADTDLLRGSLLSLPVGDEHEA</sequence>
<keyword evidence="3" id="KW-0812">Transmembrane</keyword>
<dbReference type="EMBL" id="BEYU01000100">
    <property type="protein sequence ID" value="GBG31578.1"/>
    <property type="molecule type" value="Genomic_DNA"/>
</dbReference>
<dbReference type="OrthoDB" id="418142at2759"/>
<feature type="compositionally biased region" description="Basic and acidic residues" evidence="2">
    <location>
        <begin position="1"/>
        <end position="10"/>
    </location>
</feature>
<reference evidence="4 5" key="1">
    <citation type="submission" date="2017-12" db="EMBL/GenBank/DDBJ databases">
        <title>Sequencing, de novo assembly and annotation of complete genome of a new Thraustochytrid species, strain FCC1311.</title>
        <authorList>
            <person name="Sedici K."/>
            <person name="Godart F."/>
            <person name="Aiese Cigliano R."/>
            <person name="Sanseverino W."/>
            <person name="Barakat M."/>
            <person name="Ortet P."/>
            <person name="Marechal E."/>
            <person name="Cagnac O."/>
            <person name="Amato A."/>
        </authorList>
    </citation>
    <scope>NUCLEOTIDE SEQUENCE [LARGE SCALE GENOMIC DNA]</scope>
</reference>
<keyword evidence="5" id="KW-1185">Reference proteome</keyword>
<dbReference type="Proteomes" id="UP000241890">
    <property type="component" value="Unassembled WGS sequence"/>
</dbReference>
<gene>
    <name evidence="4" type="ORF">FCC1311_078022</name>
</gene>
<evidence type="ECO:0000256" key="3">
    <source>
        <dbReference type="SAM" id="Phobius"/>
    </source>
</evidence>
<protein>
    <submittedName>
        <fullName evidence="4">Uncharacterized protein</fullName>
    </submittedName>
</protein>